<keyword evidence="1" id="KW-0805">Transcription regulation</keyword>
<dbReference type="InterPro" id="IPR046335">
    <property type="entry name" value="LacI/GalR-like_sensor"/>
</dbReference>
<dbReference type="Pfam" id="PF00392">
    <property type="entry name" value="GntR"/>
    <property type="match status" value="1"/>
</dbReference>
<evidence type="ECO:0000313" key="6">
    <source>
        <dbReference type="Proteomes" id="UP000366872"/>
    </source>
</evidence>
<dbReference type="InterPro" id="IPR000524">
    <property type="entry name" value="Tscrpt_reg_HTH_GntR"/>
</dbReference>
<evidence type="ECO:0000259" key="4">
    <source>
        <dbReference type="PROSITE" id="PS50949"/>
    </source>
</evidence>
<dbReference type="GO" id="GO:0000976">
    <property type="term" value="F:transcription cis-regulatory region binding"/>
    <property type="evidence" value="ECO:0007669"/>
    <property type="project" value="TreeGrafter"/>
</dbReference>
<protein>
    <submittedName>
        <fullName evidence="5">Arabinose metabolism transcriptional repressor</fullName>
    </submittedName>
</protein>
<evidence type="ECO:0000256" key="2">
    <source>
        <dbReference type="ARBA" id="ARBA00023125"/>
    </source>
</evidence>
<dbReference type="AlphaFoldDB" id="A0A6C2TY92"/>
<feature type="domain" description="HTH gntR-type" evidence="4">
    <location>
        <begin position="2"/>
        <end position="70"/>
    </location>
</feature>
<keyword evidence="6" id="KW-1185">Reference proteome</keyword>
<accession>A0A6C2TY92</accession>
<dbReference type="EMBL" id="CAAHFG010000001">
    <property type="protein sequence ID" value="VGO12424.1"/>
    <property type="molecule type" value="Genomic_DNA"/>
</dbReference>
<dbReference type="InterPro" id="IPR036390">
    <property type="entry name" value="WH_DNA-bd_sf"/>
</dbReference>
<dbReference type="SMART" id="SM00345">
    <property type="entry name" value="HTH_GNTR"/>
    <property type="match status" value="1"/>
</dbReference>
<keyword evidence="3" id="KW-0804">Transcription</keyword>
<dbReference type="CDD" id="cd07377">
    <property type="entry name" value="WHTH_GntR"/>
    <property type="match status" value="1"/>
</dbReference>
<dbReference type="PRINTS" id="PR00035">
    <property type="entry name" value="HTHGNTR"/>
</dbReference>
<dbReference type="GO" id="GO:0003700">
    <property type="term" value="F:DNA-binding transcription factor activity"/>
    <property type="evidence" value="ECO:0007669"/>
    <property type="project" value="InterPro"/>
</dbReference>
<dbReference type="Gene3D" id="1.10.10.10">
    <property type="entry name" value="Winged helix-like DNA-binding domain superfamily/Winged helix DNA-binding domain"/>
    <property type="match status" value="1"/>
</dbReference>
<dbReference type="InterPro" id="IPR036388">
    <property type="entry name" value="WH-like_DNA-bd_sf"/>
</dbReference>
<dbReference type="Gene3D" id="3.40.50.2300">
    <property type="match status" value="2"/>
</dbReference>
<evidence type="ECO:0000256" key="1">
    <source>
        <dbReference type="ARBA" id="ARBA00023015"/>
    </source>
</evidence>
<dbReference type="RefSeq" id="WP_136078090.1">
    <property type="nucleotide sequence ID" value="NZ_CAAHFG010000001.1"/>
</dbReference>
<dbReference type="Proteomes" id="UP000366872">
    <property type="component" value="Unassembled WGS sequence"/>
</dbReference>
<reference evidence="5 6" key="1">
    <citation type="submission" date="2019-04" db="EMBL/GenBank/DDBJ databases">
        <authorList>
            <person name="Van Vliet M D."/>
        </authorList>
    </citation>
    <scope>NUCLEOTIDE SEQUENCE [LARGE SCALE GENOMIC DNA]</scope>
    <source>
        <strain evidence="5 6">F1</strain>
    </source>
</reference>
<dbReference type="PANTHER" id="PTHR30146:SF109">
    <property type="entry name" value="HTH-TYPE TRANSCRIPTIONAL REGULATOR GALS"/>
    <property type="match status" value="1"/>
</dbReference>
<dbReference type="CDD" id="cd06267">
    <property type="entry name" value="PBP1_LacI_sugar_binding-like"/>
    <property type="match status" value="1"/>
</dbReference>
<dbReference type="PROSITE" id="PS50949">
    <property type="entry name" value="HTH_GNTR"/>
    <property type="match status" value="1"/>
</dbReference>
<evidence type="ECO:0000313" key="5">
    <source>
        <dbReference type="EMBL" id="VGO12424.1"/>
    </source>
</evidence>
<proteinExistence type="predicted"/>
<dbReference type="InterPro" id="IPR028082">
    <property type="entry name" value="Peripla_BP_I"/>
</dbReference>
<dbReference type="PANTHER" id="PTHR30146">
    <property type="entry name" value="LACI-RELATED TRANSCRIPTIONAL REPRESSOR"/>
    <property type="match status" value="1"/>
</dbReference>
<gene>
    <name evidence="5" type="primary">araR_1</name>
    <name evidence="5" type="ORF">PDESU_00976</name>
</gene>
<dbReference type="SUPFAM" id="SSF53822">
    <property type="entry name" value="Periplasmic binding protein-like I"/>
    <property type="match status" value="1"/>
</dbReference>
<dbReference type="Pfam" id="PF13377">
    <property type="entry name" value="Peripla_BP_3"/>
    <property type="match status" value="1"/>
</dbReference>
<dbReference type="SUPFAM" id="SSF46785">
    <property type="entry name" value="Winged helix' DNA-binding domain"/>
    <property type="match status" value="1"/>
</dbReference>
<sequence>MATKHQTIYTEIAGSIKNGTFKPGDMLPTELELCRQFNASRPTIAKAMERLVDEGAIERTAGLGTTVLSSELTEKKRIGLLIPRLGRTEIFEPIVRAMTEACNLHALELIPPPIPPESHSFEESTEYICSRFIQGKLDGVIFTPVEHIENGVQFNLSILDRLKAAEIPVVLLDRDVVKWPEQTANDLVGIDNIEAGFVVAQHLIQQGCSKLIFLTRPKPATTVRLRIMGCREALLNAGHPAEALQIVKINTQTEFTAKHLLSHDADGLICANDSTAAQALRLLVDAGVSIPGTMRVAGFDDVKYASLLSVPLTTYRQPCKEIGTAAVDAILHRIRHPETAPHRTTLQGQLIIRESTQRV</sequence>
<name>A0A6C2TY92_PONDE</name>
<evidence type="ECO:0000256" key="3">
    <source>
        <dbReference type="ARBA" id="ARBA00023163"/>
    </source>
</evidence>
<organism evidence="5 6">
    <name type="scientific">Pontiella desulfatans</name>
    <dbReference type="NCBI Taxonomy" id="2750659"/>
    <lineage>
        <taxon>Bacteria</taxon>
        <taxon>Pseudomonadati</taxon>
        <taxon>Kiritimatiellota</taxon>
        <taxon>Kiritimatiellia</taxon>
        <taxon>Kiritimatiellales</taxon>
        <taxon>Pontiellaceae</taxon>
        <taxon>Pontiella</taxon>
    </lineage>
</organism>
<keyword evidence="2" id="KW-0238">DNA-binding</keyword>